<dbReference type="EMBL" id="MDEK01000003">
    <property type="protein sequence ID" value="PPU84451.1"/>
    <property type="molecule type" value="Genomic_DNA"/>
</dbReference>
<comment type="caution">
    <text evidence="1">The sequence shown here is derived from an EMBL/GenBank/DDBJ whole genome shotgun (WGS) entry which is preliminary data.</text>
</comment>
<evidence type="ECO:0000313" key="2">
    <source>
        <dbReference type="Proteomes" id="UP000247346"/>
    </source>
</evidence>
<reference evidence="1 2" key="1">
    <citation type="submission" date="2016-08" db="EMBL/GenBank/DDBJ databases">
        <authorList>
            <person name="Seilhamer J.J."/>
        </authorList>
    </citation>
    <scope>NUCLEOTIDE SEQUENCE [LARGE SCALE GENOMIC DNA]</scope>
    <source>
        <strain evidence="1 2">CFBP4641</strain>
    </source>
</reference>
<organism evidence="1 2">
    <name type="scientific">Xanthomonas sacchari</name>
    <dbReference type="NCBI Taxonomy" id="56458"/>
    <lineage>
        <taxon>Bacteria</taxon>
        <taxon>Pseudomonadati</taxon>
        <taxon>Pseudomonadota</taxon>
        <taxon>Gammaproteobacteria</taxon>
        <taxon>Lysobacterales</taxon>
        <taxon>Lysobacteraceae</taxon>
        <taxon>Xanthomonas</taxon>
    </lineage>
</organism>
<evidence type="ECO:0000313" key="1">
    <source>
        <dbReference type="EMBL" id="PPU84451.1"/>
    </source>
</evidence>
<dbReference type="Pfam" id="PF09998">
    <property type="entry name" value="DUF2239"/>
    <property type="match status" value="1"/>
</dbReference>
<dbReference type="AlphaFoldDB" id="A0A2P5Z7V3"/>
<accession>A0A2P5Z7V3</accession>
<dbReference type="Proteomes" id="UP000247346">
    <property type="component" value="Unassembled WGS sequence"/>
</dbReference>
<gene>
    <name evidence="1" type="ORF">XsacCFBP4641_04180</name>
</gene>
<sequence>MPCTAFAGHRMWMAGPLGEVALAAKRAVLAGETLLIFDDASGGIVDLDVRGSDAEVLARWSRPPSSATERDGSGAVAAVVPDAGGHGRSRGRPKLGVVAREVTLLPRQWEWLASQPGGASAVLRRLVDEARKATQPRQQRRAAQERAYRFMQALAGDLPGYEEALRALFADDRAALEHRIAGWPADVRAYALRLAFDAPAGASSPPISGAPHA</sequence>
<name>A0A2P5Z7V3_9XANT</name>
<proteinExistence type="predicted"/>
<protein>
    <submittedName>
        <fullName evidence="1">DUF2239 domain-containing protein</fullName>
    </submittedName>
</protein>
<dbReference type="InterPro" id="IPR018715">
    <property type="entry name" value="DUF2239"/>
</dbReference>